<keyword evidence="3" id="KW-1185">Reference proteome</keyword>
<sequence>MKTVFALLLLVGVGPFALANSIVSEMLPSDVDLEVFEVSVFGSLQGSFGLMGAVFFALAVLMRLKRPGR</sequence>
<reference evidence="2" key="1">
    <citation type="submission" date="2020-09" db="EMBL/GenBank/DDBJ databases">
        <title>Pelagicoccus enzymogenes sp. nov. with an EPS production, isolated from marine sediment.</title>
        <authorList>
            <person name="Feng X."/>
        </authorList>
    </citation>
    <scope>NUCLEOTIDE SEQUENCE</scope>
    <source>
        <strain evidence="2">NFK12</strain>
    </source>
</reference>
<keyword evidence="1" id="KW-1133">Transmembrane helix</keyword>
<organism evidence="2 3">
    <name type="scientific">Pelagicoccus enzymogenes</name>
    <dbReference type="NCBI Taxonomy" id="2773457"/>
    <lineage>
        <taxon>Bacteria</taxon>
        <taxon>Pseudomonadati</taxon>
        <taxon>Verrucomicrobiota</taxon>
        <taxon>Opitutia</taxon>
        <taxon>Puniceicoccales</taxon>
        <taxon>Pelagicoccaceae</taxon>
        <taxon>Pelagicoccus</taxon>
    </lineage>
</organism>
<dbReference type="RefSeq" id="WP_191618012.1">
    <property type="nucleotide sequence ID" value="NZ_JACYFG010000038.1"/>
</dbReference>
<keyword evidence="1" id="KW-0472">Membrane</keyword>
<keyword evidence="1" id="KW-0812">Transmembrane</keyword>
<name>A0A927FBU2_9BACT</name>
<evidence type="ECO:0000256" key="1">
    <source>
        <dbReference type="SAM" id="Phobius"/>
    </source>
</evidence>
<dbReference type="Proteomes" id="UP000622317">
    <property type="component" value="Unassembled WGS sequence"/>
</dbReference>
<evidence type="ECO:0000313" key="3">
    <source>
        <dbReference type="Proteomes" id="UP000622317"/>
    </source>
</evidence>
<protein>
    <submittedName>
        <fullName evidence="2">Uncharacterized protein</fullName>
    </submittedName>
</protein>
<comment type="caution">
    <text evidence="2">The sequence shown here is derived from an EMBL/GenBank/DDBJ whole genome shotgun (WGS) entry which is preliminary data.</text>
</comment>
<feature type="transmembrane region" description="Helical" evidence="1">
    <location>
        <begin position="43"/>
        <end position="64"/>
    </location>
</feature>
<proteinExistence type="predicted"/>
<accession>A0A927FBU2</accession>
<dbReference type="EMBL" id="JACYFG010000038">
    <property type="protein sequence ID" value="MBD5780906.1"/>
    <property type="molecule type" value="Genomic_DNA"/>
</dbReference>
<evidence type="ECO:0000313" key="2">
    <source>
        <dbReference type="EMBL" id="MBD5780906.1"/>
    </source>
</evidence>
<gene>
    <name evidence="2" type="ORF">IEN85_15510</name>
</gene>
<dbReference type="AlphaFoldDB" id="A0A927FBU2"/>